<feature type="repeat" description="RCC1" evidence="6">
    <location>
        <begin position="837"/>
        <end position="891"/>
    </location>
</feature>
<dbReference type="Pfam" id="PF25390">
    <property type="entry name" value="WD40_RLD"/>
    <property type="match status" value="1"/>
</dbReference>
<dbReference type="InterPro" id="IPR019821">
    <property type="entry name" value="Kinesin_motor_CS"/>
</dbReference>
<comment type="caution">
    <text evidence="9">The sequence shown here is derived from an EMBL/GenBank/DDBJ whole genome shotgun (WGS) entry which is preliminary data.</text>
</comment>
<dbReference type="PANTHER" id="PTHR47968:SF75">
    <property type="entry name" value="CENTROMERE-ASSOCIATED PROTEIN E"/>
    <property type="match status" value="1"/>
</dbReference>
<evidence type="ECO:0000259" key="8">
    <source>
        <dbReference type="PROSITE" id="PS50067"/>
    </source>
</evidence>
<dbReference type="InterPro" id="IPR027417">
    <property type="entry name" value="P-loop_NTPase"/>
</dbReference>
<name>A0A1R2AT72_9CILI</name>
<dbReference type="PROSITE" id="PS00626">
    <property type="entry name" value="RCC1_2"/>
    <property type="match status" value="1"/>
</dbReference>
<dbReference type="Proteomes" id="UP000187209">
    <property type="component" value="Unassembled WGS sequence"/>
</dbReference>
<dbReference type="PANTHER" id="PTHR47968">
    <property type="entry name" value="CENTROMERE PROTEIN E"/>
    <property type="match status" value="1"/>
</dbReference>
<protein>
    <recommendedName>
        <fullName evidence="8">Kinesin motor domain-containing protein</fullName>
    </recommendedName>
</protein>
<dbReference type="PROSITE" id="PS50012">
    <property type="entry name" value="RCC1_3"/>
    <property type="match status" value="6"/>
</dbReference>
<keyword evidence="1" id="KW-0677">Repeat</keyword>
<dbReference type="GO" id="GO:0008017">
    <property type="term" value="F:microtubule binding"/>
    <property type="evidence" value="ECO:0007669"/>
    <property type="project" value="InterPro"/>
</dbReference>
<feature type="repeat" description="RCC1" evidence="6">
    <location>
        <begin position="892"/>
        <end position="944"/>
    </location>
</feature>
<dbReference type="InterPro" id="IPR000408">
    <property type="entry name" value="Reg_chr_condens"/>
</dbReference>
<evidence type="ECO:0000256" key="6">
    <source>
        <dbReference type="PROSITE-ProRule" id="PRU00235"/>
    </source>
</evidence>
<keyword evidence="4" id="KW-0175">Coiled coil</keyword>
<dbReference type="OrthoDB" id="310865at2759"/>
<dbReference type="EMBL" id="MPUH01001467">
    <property type="protein sequence ID" value="OMJ67600.1"/>
    <property type="molecule type" value="Genomic_DNA"/>
</dbReference>
<feature type="repeat" description="RCC1" evidence="6">
    <location>
        <begin position="787"/>
        <end position="836"/>
    </location>
</feature>
<dbReference type="PROSITE" id="PS00411">
    <property type="entry name" value="KINESIN_MOTOR_1"/>
    <property type="match status" value="1"/>
</dbReference>
<feature type="domain" description="Kinesin motor" evidence="8">
    <location>
        <begin position="7"/>
        <end position="329"/>
    </location>
</feature>
<dbReference type="GO" id="GO:0007018">
    <property type="term" value="P:microtubule-based movement"/>
    <property type="evidence" value="ECO:0007669"/>
    <property type="project" value="InterPro"/>
</dbReference>
<feature type="repeat" description="RCC1" evidence="6">
    <location>
        <begin position="994"/>
        <end position="1046"/>
    </location>
</feature>
<sequence>MSTPDSRIKVFIRPRPIFANETEDIFNYKKDNIALKQPQKTSQSSFSFDRVFSTNTTTHEVFDATSKNIIENAVDGYNGTIIAYGQTTSGKTHTMIGSMNGIIPMSLNLLYNKLSSFEKCEFKIWISYMEIYNEVINDLLDTKSVNLRIREGASEGYFVPGLSQILCRSVGDALKVLENGEKQRTYRATNIHEHSSRSHSVFRILIERKDIEGVETDEQQLLHIKGSVRFSVVNLVDLAGSERISDVGGDNCETAFINKSLFVLTNVINKLSDSCSDYIPYRDSKLTRVLSNSLGGNALTSIICTIAPDINYIQLSLSTLRFAMRAKRIKNQPVVNEVVDDAAMIIAYKKKIALLEGQLATITSIKDSEIHQLKLQFEKLKDLPVSDAQECLIEEATNLYSTPKTKSKTNLNIPELSNLVVGFDIQRARFEEQVECKKLAKWNEECSKLRGIYLIELASLDERYFGCLENLYNSMINANKKHPPRQSQGSMHKAKAREIMTPRQGEYKIRIQQTNSTRVPVKTSASVERKPTIVSPAPKYSKPATLNPLKSRRNTKTISESAVDKLKKSNSSIKSYDNDTSEKIISTNSFSITTDNNFRNESPLIPSFDQESQIDTLAKTCSNSFENKALSPKSSELNIPISKNRTVRYEKAPSEDLQEEIVYNPPPDENTPLISLKPIECDLAPNPNTFLFGCNKDGSCGEEKNTATKNYVNLEYEFTQVSCGYYHNALLTSKGVLFTMGKGTVGQLGTGKIENTHILNPVTHPLYNVVVSSVSCGWMHTLCIANGEVFAWGYNGEGQLGIGDFYDRSWPVHVEGIKGAISISAGFLHSAAATENKVVYCWGSNPDGRLFKAPVYIKWKVYEKEPRPIVIETDGVSVACGFSHTLVLSPQGEVFSAGSTEHGQLGLGYTYESFSICYKIREFADGKAMKIGCHDRYSVVLTKDNELFTFGKGSFGRLGIGNEKDSLIPAKIEGFKFVDFACGGRHMLGIDENSVLYAWGYGFYYQLGTMAQDDYYTPQIVDFAGNTGKWAKKIACGSFHSAVITM</sequence>
<dbReference type="SUPFAM" id="SSF50985">
    <property type="entry name" value="RCC1/BLIP-II"/>
    <property type="match status" value="1"/>
</dbReference>
<feature type="binding site" evidence="7">
    <location>
        <begin position="85"/>
        <end position="92"/>
    </location>
    <ligand>
        <name>ATP</name>
        <dbReference type="ChEBI" id="CHEBI:30616"/>
    </ligand>
</feature>
<gene>
    <name evidence="9" type="ORF">SteCoe_35182</name>
</gene>
<dbReference type="InterPro" id="IPR058923">
    <property type="entry name" value="RCC1-like_dom"/>
</dbReference>
<evidence type="ECO:0000256" key="7">
    <source>
        <dbReference type="PROSITE-ProRule" id="PRU00283"/>
    </source>
</evidence>
<dbReference type="InterPro" id="IPR009091">
    <property type="entry name" value="RCC1/BLIP-II"/>
</dbReference>
<evidence type="ECO:0000256" key="5">
    <source>
        <dbReference type="ARBA" id="ARBA00023175"/>
    </source>
</evidence>
<feature type="repeat" description="RCC1" evidence="6">
    <location>
        <begin position="735"/>
        <end position="787"/>
    </location>
</feature>
<dbReference type="GO" id="GO:0005524">
    <property type="term" value="F:ATP binding"/>
    <property type="evidence" value="ECO:0007669"/>
    <property type="project" value="UniProtKB-UniRule"/>
</dbReference>
<keyword evidence="10" id="KW-1185">Reference proteome</keyword>
<dbReference type="InterPro" id="IPR027640">
    <property type="entry name" value="Kinesin-like_fam"/>
</dbReference>
<reference evidence="9 10" key="1">
    <citation type="submission" date="2016-11" db="EMBL/GenBank/DDBJ databases">
        <title>The macronuclear genome of Stentor coeruleus: a giant cell with tiny introns.</title>
        <authorList>
            <person name="Slabodnick M."/>
            <person name="Ruby J.G."/>
            <person name="Reiff S.B."/>
            <person name="Swart E.C."/>
            <person name="Gosai S."/>
            <person name="Prabakaran S."/>
            <person name="Witkowska E."/>
            <person name="Larue G.E."/>
            <person name="Fisher S."/>
            <person name="Freeman R.M."/>
            <person name="Gunawardena J."/>
            <person name="Chu W."/>
            <person name="Stover N.A."/>
            <person name="Gregory B.D."/>
            <person name="Nowacki M."/>
            <person name="Derisi J."/>
            <person name="Roy S.W."/>
            <person name="Marshall W.F."/>
            <person name="Sood P."/>
        </authorList>
    </citation>
    <scope>NUCLEOTIDE SEQUENCE [LARGE SCALE GENOMIC DNA]</scope>
    <source>
        <strain evidence="9">WM001</strain>
    </source>
</reference>
<comment type="similarity">
    <text evidence="7">Belongs to the TRAFAC class myosin-kinesin ATPase superfamily. Kinesin family.</text>
</comment>
<dbReference type="Pfam" id="PF00225">
    <property type="entry name" value="Kinesin"/>
    <property type="match status" value="1"/>
</dbReference>
<dbReference type="SUPFAM" id="SSF52540">
    <property type="entry name" value="P-loop containing nucleoside triphosphate hydrolases"/>
    <property type="match status" value="1"/>
</dbReference>
<dbReference type="AlphaFoldDB" id="A0A1R2AT72"/>
<evidence type="ECO:0000256" key="1">
    <source>
        <dbReference type="ARBA" id="ARBA00022737"/>
    </source>
</evidence>
<evidence type="ECO:0000313" key="10">
    <source>
        <dbReference type="Proteomes" id="UP000187209"/>
    </source>
</evidence>
<evidence type="ECO:0000256" key="4">
    <source>
        <dbReference type="ARBA" id="ARBA00023054"/>
    </source>
</evidence>
<evidence type="ECO:0000313" key="9">
    <source>
        <dbReference type="EMBL" id="OMJ67600.1"/>
    </source>
</evidence>
<evidence type="ECO:0000256" key="2">
    <source>
        <dbReference type="ARBA" id="ARBA00022741"/>
    </source>
</evidence>
<keyword evidence="3 7" id="KW-0067">ATP-binding</keyword>
<feature type="repeat" description="RCC1" evidence="6">
    <location>
        <begin position="945"/>
        <end position="993"/>
    </location>
</feature>
<dbReference type="InterPro" id="IPR001752">
    <property type="entry name" value="Kinesin_motor_dom"/>
</dbReference>
<evidence type="ECO:0000256" key="3">
    <source>
        <dbReference type="ARBA" id="ARBA00022840"/>
    </source>
</evidence>
<keyword evidence="2 7" id="KW-0547">Nucleotide-binding</keyword>
<organism evidence="9 10">
    <name type="scientific">Stentor coeruleus</name>
    <dbReference type="NCBI Taxonomy" id="5963"/>
    <lineage>
        <taxon>Eukaryota</taxon>
        <taxon>Sar</taxon>
        <taxon>Alveolata</taxon>
        <taxon>Ciliophora</taxon>
        <taxon>Postciliodesmatophora</taxon>
        <taxon>Heterotrichea</taxon>
        <taxon>Heterotrichida</taxon>
        <taxon>Stentoridae</taxon>
        <taxon>Stentor</taxon>
    </lineage>
</organism>
<dbReference type="GO" id="GO:0003777">
    <property type="term" value="F:microtubule motor activity"/>
    <property type="evidence" value="ECO:0007669"/>
    <property type="project" value="InterPro"/>
</dbReference>
<dbReference type="Gene3D" id="2.130.10.30">
    <property type="entry name" value="Regulator of chromosome condensation 1/beta-lactamase-inhibitor protein II"/>
    <property type="match status" value="2"/>
</dbReference>
<dbReference type="SMART" id="SM00129">
    <property type="entry name" value="KISc"/>
    <property type="match status" value="1"/>
</dbReference>
<proteinExistence type="inferred from homology"/>
<dbReference type="PRINTS" id="PR00380">
    <property type="entry name" value="KINESINHEAVY"/>
</dbReference>
<dbReference type="InterPro" id="IPR036961">
    <property type="entry name" value="Kinesin_motor_dom_sf"/>
</dbReference>
<dbReference type="Gene3D" id="3.40.850.10">
    <property type="entry name" value="Kinesin motor domain"/>
    <property type="match status" value="1"/>
</dbReference>
<keyword evidence="5 7" id="KW-0505">Motor protein</keyword>
<dbReference type="PROSITE" id="PS50067">
    <property type="entry name" value="KINESIN_MOTOR_2"/>
    <property type="match status" value="1"/>
</dbReference>
<accession>A0A1R2AT72</accession>